<feature type="signal peptide" evidence="1">
    <location>
        <begin position="1"/>
        <end position="20"/>
    </location>
</feature>
<reference evidence="2 3" key="2">
    <citation type="journal article" date="2023" name="Mol. Biol. Evol.">
        <title>Genomics of Secondarily Temperate Adaptation in the Only Non-Antarctic Icefish.</title>
        <authorList>
            <person name="Rivera-Colon A.G."/>
            <person name="Rayamajhi N."/>
            <person name="Minhas B.F."/>
            <person name="Madrigal G."/>
            <person name="Bilyk K.T."/>
            <person name="Yoon V."/>
            <person name="Hune M."/>
            <person name="Gregory S."/>
            <person name="Cheng C.H.C."/>
            <person name="Catchen J.M."/>
        </authorList>
    </citation>
    <scope>NUCLEOTIDE SEQUENCE [LARGE SCALE GENOMIC DNA]</scope>
    <source>
        <strain evidence="2">JMC-PN-2008</strain>
    </source>
</reference>
<dbReference type="AlphaFoldDB" id="A0AAN7XXB6"/>
<evidence type="ECO:0008006" key="4">
    <source>
        <dbReference type="Google" id="ProtNLM"/>
    </source>
</evidence>
<comment type="caution">
    <text evidence="2">The sequence shown here is derived from an EMBL/GenBank/DDBJ whole genome shotgun (WGS) entry which is preliminary data.</text>
</comment>
<feature type="chain" id="PRO_5042994245" description="Kisspeptin" evidence="1">
    <location>
        <begin position="21"/>
        <end position="108"/>
    </location>
</feature>
<evidence type="ECO:0000313" key="2">
    <source>
        <dbReference type="EMBL" id="KAK5871831.1"/>
    </source>
</evidence>
<keyword evidence="1" id="KW-0732">Signal</keyword>
<reference evidence="2 3" key="1">
    <citation type="journal article" date="2023" name="Genes (Basel)">
        <title>Chromosome-Level Genome Assembly and Circadian Gene Repertoire of the Patagonia Blennie Eleginops maclovinus-The Closest Ancestral Proxy of Antarctic Cryonotothenioids.</title>
        <authorList>
            <person name="Cheng C.C."/>
            <person name="Rivera-Colon A.G."/>
            <person name="Minhas B.F."/>
            <person name="Wilson L."/>
            <person name="Rayamajhi N."/>
            <person name="Vargas-Chacoff L."/>
            <person name="Catchen J.M."/>
        </authorList>
    </citation>
    <scope>NUCLEOTIDE SEQUENCE [LARGE SCALE GENOMIC DNA]</scope>
    <source>
        <strain evidence="2">JMC-PN-2008</strain>
    </source>
</reference>
<proteinExistence type="predicted"/>
<gene>
    <name evidence="2" type="ORF">PBY51_012576</name>
</gene>
<evidence type="ECO:0000313" key="3">
    <source>
        <dbReference type="Proteomes" id="UP001346869"/>
    </source>
</evidence>
<name>A0AAN7XXB6_ELEMC</name>
<keyword evidence="3" id="KW-1185">Reference proteome</keyword>
<protein>
    <recommendedName>
        <fullName evidence="4">Kisspeptin</fullName>
    </recommendedName>
</protein>
<evidence type="ECO:0000256" key="1">
    <source>
        <dbReference type="SAM" id="SignalP"/>
    </source>
</evidence>
<dbReference type="EMBL" id="JAUZQC010000004">
    <property type="protein sequence ID" value="KAK5871831.1"/>
    <property type="molecule type" value="Genomic_DNA"/>
</dbReference>
<dbReference type="Proteomes" id="UP001346869">
    <property type="component" value="Unassembled WGS sequence"/>
</dbReference>
<sequence length="108" mass="11989">MMPQLIIMLMMFALSAEVYATISLESPYSEDQALLKALRDLSDASISPSAKTSGNLPFGKVHSADGHFHGTGWWISKVLLPQTTGKRQDMSSYNFNSFGLRYGKRQNT</sequence>
<organism evidence="2 3">
    <name type="scientific">Eleginops maclovinus</name>
    <name type="common">Patagonian blennie</name>
    <name type="synonym">Eleginus maclovinus</name>
    <dbReference type="NCBI Taxonomy" id="56733"/>
    <lineage>
        <taxon>Eukaryota</taxon>
        <taxon>Metazoa</taxon>
        <taxon>Chordata</taxon>
        <taxon>Craniata</taxon>
        <taxon>Vertebrata</taxon>
        <taxon>Euteleostomi</taxon>
        <taxon>Actinopterygii</taxon>
        <taxon>Neopterygii</taxon>
        <taxon>Teleostei</taxon>
        <taxon>Neoteleostei</taxon>
        <taxon>Acanthomorphata</taxon>
        <taxon>Eupercaria</taxon>
        <taxon>Perciformes</taxon>
        <taxon>Notothenioidei</taxon>
        <taxon>Eleginopidae</taxon>
        <taxon>Eleginops</taxon>
    </lineage>
</organism>
<accession>A0AAN7XXB6</accession>